<dbReference type="GO" id="GO:0009705">
    <property type="term" value="C:plant-type vacuole membrane"/>
    <property type="evidence" value="ECO:0007669"/>
    <property type="project" value="TreeGrafter"/>
</dbReference>
<evidence type="ECO:0000256" key="7">
    <source>
        <dbReference type="SAM" id="Phobius"/>
    </source>
</evidence>
<dbReference type="GO" id="GO:0004523">
    <property type="term" value="F:RNA-DNA hybrid ribonuclease activity"/>
    <property type="evidence" value="ECO:0007669"/>
    <property type="project" value="InterPro"/>
</dbReference>
<dbReference type="PANTHER" id="PTHR31142">
    <property type="entry name" value="TOBAMOVIRUS MULTIPLICATION PROTEIN 1-LIKE ISOFORM X1"/>
    <property type="match status" value="1"/>
</dbReference>
<feature type="domain" description="THH1/TOM1/TOM3" evidence="8">
    <location>
        <begin position="19"/>
        <end position="115"/>
    </location>
</feature>
<dbReference type="GO" id="GO:0003676">
    <property type="term" value="F:nucleic acid binding"/>
    <property type="evidence" value="ECO:0007669"/>
    <property type="project" value="InterPro"/>
</dbReference>
<dbReference type="InterPro" id="IPR009457">
    <property type="entry name" value="THH1/TOM1/TOM3_dom"/>
</dbReference>
<keyword evidence="4 7" id="KW-0812">Transmembrane</keyword>
<proteinExistence type="inferred from homology"/>
<dbReference type="Pfam" id="PF06454">
    <property type="entry name" value="THH1_TOM1-3_dom"/>
    <property type="match status" value="1"/>
</dbReference>
<evidence type="ECO:0000256" key="6">
    <source>
        <dbReference type="ARBA" id="ARBA00023136"/>
    </source>
</evidence>
<evidence type="ECO:0000256" key="4">
    <source>
        <dbReference type="ARBA" id="ARBA00022692"/>
    </source>
</evidence>
<name>A0A2N9ITG3_FAGSY</name>
<dbReference type="EMBL" id="OIVN01006193">
    <property type="protein sequence ID" value="SPD27429.1"/>
    <property type="molecule type" value="Genomic_DNA"/>
</dbReference>
<evidence type="ECO:0000256" key="5">
    <source>
        <dbReference type="ARBA" id="ARBA00022989"/>
    </source>
</evidence>
<feature type="transmembrane region" description="Helical" evidence="7">
    <location>
        <begin position="126"/>
        <end position="148"/>
    </location>
</feature>
<feature type="transmembrane region" description="Helical" evidence="7">
    <location>
        <begin position="35"/>
        <end position="59"/>
    </location>
</feature>
<evidence type="ECO:0000256" key="3">
    <source>
        <dbReference type="ARBA" id="ARBA00022554"/>
    </source>
</evidence>
<dbReference type="InterPro" id="IPR040226">
    <property type="entry name" value="THH1/TOM1/TOM3"/>
</dbReference>
<keyword evidence="3" id="KW-0926">Vacuole</keyword>
<comment type="similarity">
    <text evidence="2">Belongs to the plant tobamovirus multiplication TOM1 protein family.</text>
</comment>
<sequence length="367" mass="41742">MTRMPLSFWPMANMEALVASWWDEINESSQWQDGIFYTLCAAYALVSSIALVFLVYCIFTLENHYDLIQLIRIELRVPEYGWTTQKVFHLMNFIVNGVRAIVFGFHSQVFLLHPQARSLPTDKLRIVYISVNAGMYLIQVCIWVYLWIDENSVVEFIGKIFIAVLQERGGQPMNIMGKNQNQLHVFWTCQFAIEVWQASCLQEAAAKYSSLHFVDVVDCMLKHLDEPEAEIFCTFTWRFWHSRNEARFGAAARPQECWKPPHAHGYKANFDGICFDGGSAMGFGVLLHDSHGQVTAALSEKIAQGVDEHMAKAMSALWVVTFVKELGLSEVWMEGDSSSQITAHQSPSPSLYVGHILDKIRLEASSV</sequence>
<feature type="domain" description="RNase H type-1" evidence="9">
    <location>
        <begin position="269"/>
        <end position="357"/>
    </location>
</feature>
<dbReference type="PANTHER" id="PTHR31142:SF1">
    <property type="entry name" value="TOBAMOVIRUS MULTIPLICATION PROTEIN 1"/>
    <property type="match status" value="1"/>
</dbReference>
<evidence type="ECO:0000259" key="9">
    <source>
        <dbReference type="Pfam" id="PF13456"/>
    </source>
</evidence>
<protein>
    <recommendedName>
        <fullName evidence="11">RNase H type-1 domain-containing protein</fullName>
    </recommendedName>
</protein>
<accession>A0A2N9ITG3</accession>
<dbReference type="InterPro" id="IPR002156">
    <property type="entry name" value="RNaseH_domain"/>
</dbReference>
<dbReference type="AlphaFoldDB" id="A0A2N9ITG3"/>
<dbReference type="Pfam" id="PF13456">
    <property type="entry name" value="RVT_3"/>
    <property type="match status" value="1"/>
</dbReference>
<evidence type="ECO:0000256" key="1">
    <source>
        <dbReference type="ARBA" id="ARBA00004128"/>
    </source>
</evidence>
<comment type="subcellular location">
    <subcellularLocation>
        <location evidence="1">Vacuole membrane</location>
        <topology evidence="1">Multi-pass membrane protein</topology>
    </subcellularLocation>
</comment>
<evidence type="ECO:0000256" key="2">
    <source>
        <dbReference type="ARBA" id="ARBA00006779"/>
    </source>
</evidence>
<evidence type="ECO:0000259" key="8">
    <source>
        <dbReference type="Pfam" id="PF06454"/>
    </source>
</evidence>
<evidence type="ECO:0000313" key="10">
    <source>
        <dbReference type="EMBL" id="SPD27429.1"/>
    </source>
</evidence>
<keyword evidence="5 7" id="KW-1133">Transmembrane helix</keyword>
<organism evidence="10">
    <name type="scientific">Fagus sylvatica</name>
    <name type="common">Beechnut</name>
    <dbReference type="NCBI Taxonomy" id="28930"/>
    <lineage>
        <taxon>Eukaryota</taxon>
        <taxon>Viridiplantae</taxon>
        <taxon>Streptophyta</taxon>
        <taxon>Embryophyta</taxon>
        <taxon>Tracheophyta</taxon>
        <taxon>Spermatophyta</taxon>
        <taxon>Magnoliopsida</taxon>
        <taxon>eudicotyledons</taxon>
        <taxon>Gunneridae</taxon>
        <taxon>Pentapetalae</taxon>
        <taxon>rosids</taxon>
        <taxon>fabids</taxon>
        <taxon>Fagales</taxon>
        <taxon>Fagaceae</taxon>
        <taxon>Fagus</taxon>
    </lineage>
</organism>
<gene>
    <name evidence="10" type="ORF">FSB_LOCUS55311</name>
</gene>
<keyword evidence="6 7" id="KW-0472">Membrane</keyword>
<reference evidence="10" key="1">
    <citation type="submission" date="2018-02" db="EMBL/GenBank/DDBJ databases">
        <authorList>
            <person name="Cohen D.B."/>
            <person name="Kent A.D."/>
        </authorList>
    </citation>
    <scope>NUCLEOTIDE SEQUENCE</scope>
</reference>
<evidence type="ECO:0008006" key="11">
    <source>
        <dbReference type="Google" id="ProtNLM"/>
    </source>
</evidence>